<dbReference type="InterPro" id="IPR037682">
    <property type="entry name" value="TonB_C"/>
</dbReference>
<evidence type="ECO:0000256" key="1">
    <source>
        <dbReference type="ARBA" id="ARBA00004167"/>
    </source>
</evidence>
<dbReference type="AlphaFoldDB" id="A0A418YLG1"/>
<keyword evidence="3" id="KW-1133">Transmembrane helix</keyword>
<evidence type="ECO:0000256" key="3">
    <source>
        <dbReference type="ARBA" id="ARBA00022989"/>
    </source>
</evidence>
<evidence type="ECO:0000256" key="4">
    <source>
        <dbReference type="ARBA" id="ARBA00023136"/>
    </source>
</evidence>
<keyword evidence="4" id="KW-0472">Membrane</keyword>
<proteinExistence type="predicted"/>
<evidence type="ECO:0000313" key="6">
    <source>
        <dbReference type="EMBL" id="RJG51825.1"/>
    </source>
</evidence>
<comment type="caution">
    <text evidence="6">The sequence shown here is derived from an EMBL/GenBank/DDBJ whole genome shotgun (WGS) entry which is preliminary data.</text>
</comment>
<dbReference type="InterPro" id="IPR006260">
    <property type="entry name" value="TonB/TolA_C"/>
</dbReference>
<dbReference type="PROSITE" id="PS52015">
    <property type="entry name" value="TONB_CTD"/>
    <property type="match status" value="1"/>
</dbReference>
<gene>
    <name evidence="6" type="ORF">D0Z70_22525</name>
</gene>
<dbReference type="EMBL" id="QVRA01000039">
    <property type="protein sequence ID" value="RJG51825.1"/>
    <property type="molecule type" value="Genomic_DNA"/>
</dbReference>
<keyword evidence="7" id="KW-1185">Reference proteome</keyword>
<dbReference type="SUPFAM" id="SSF74653">
    <property type="entry name" value="TolA/TonB C-terminal domain"/>
    <property type="match status" value="1"/>
</dbReference>
<dbReference type="GO" id="GO:0055085">
    <property type="term" value="P:transmembrane transport"/>
    <property type="evidence" value="ECO:0007669"/>
    <property type="project" value="InterPro"/>
</dbReference>
<sequence length="198" mass="21408">MDFLLNGTSYGGGAAIGVAEGYKKGFVATFGEDFGRDFTAGSSLQIYRGETLVDQLSLKGTAAGMAMVRRCLAAIRADKSAAQREKQRYAHIADDPFAVKQTEMEKLQFGVNSAKPRSLPAAWVSDADYPSAAQRERRQGVTGYKLEVNADGQATSCIVTSSSGHPDLDEAACRLIPRRARFSTGGLYESKVTWRLPE</sequence>
<dbReference type="GO" id="GO:0016020">
    <property type="term" value="C:membrane"/>
    <property type="evidence" value="ECO:0007669"/>
    <property type="project" value="UniProtKB-SubCell"/>
</dbReference>
<accession>A0A418YLG1</accession>
<protein>
    <submittedName>
        <fullName evidence="6">TonB family protein</fullName>
    </submittedName>
</protein>
<feature type="domain" description="TonB C-terminal" evidence="5">
    <location>
        <begin position="114"/>
        <end position="198"/>
    </location>
</feature>
<evidence type="ECO:0000259" key="5">
    <source>
        <dbReference type="PROSITE" id="PS52015"/>
    </source>
</evidence>
<comment type="subcellular location">
    <subcellularLocation>
        <location evidence="1">Membrane</location>
        <topology evidence="1">Single-pass membrane protein</topology>
    </subcellularLocation>
</comment>
<reference evidence="6 7" key="1">
    <citation type="submission" date="2018-08" db="EMBL/GenBank/DDBJ databases">
        <title>Sphingobium sp. EO9.</title>
        <authorList>
            <person name="Park Y."/>
            <person name="Kim K.H."/>
            <person name="Jeon C.O."/>
        </authorList>
    </citation>
    <scope>NUCLEOTIDE SEQUENCE [LARGE SCALE GENOMIC DNA]</scope>
    <source>
        <strain evidence="6 7">EO9</strain>
    </source>
</reference>
<dbReference type="Pfam" id="PF03544">
    <property type="entry name" value="TonB_C"/>
    <property type="match status" value="1"/>
</dbReference>
<evidence type="ECO:0000256" key="2">
    <source>
        <dbReference type="ARBA" id="ARBA00022692"/>
    </source>
</evidence>
<dbReference type="OrthoDB" id="7585155at2"/>
<name>A0A418YLG1_9SPHN</name>
<dbReference type="NCBIfam" id="TIGR01352">
    <property type="entry name" value="tonB_Cterm"/>
    <property type="match status" value="1"/>
</dbReference>
<evidence type="ECO:0000313" key="7">
    <source>
        <dbReference type="Proteomes" id="UP000283469"/>
    </source>
</evidence>
<dbReference type="Proteomes" id="UP000283469">
    <property type="component" value="Unassembled WGS sequence"/>
</dbReference>
<keyword evidence="2" id="KW-0812">Transmembrane</keyword>
<organism evidence="6 7">
    <name type="scientific">Sphingobium terrigena</name>
    <dbReference type="NCBI Taxonomy" id="2304063"/>
    <lineage>
        <taxon>Bacteria</taxon>
        <taxon>Pseudomonadati</taxon>
        <taxon>Pseudomonadota</taxon>
        <taxon>Alphaproteobacteria</taxon>
        <taxon>Sphingomonadales</taxon>
        <taxon>Sphingomonadaceae</taxon>
        <taxon>Sphingobium</taxon>
    </lineage>
</organism>
<dbReference type="Gene3D" id="3.30.1150.10">
    <property type="match status" value="1"/>
</dbReference>